<comment type="catalytic activity">
    <reaction evidence="58">
        <text>a 2-acylglycerol + a 1,2-diacyl-sn-glycero-3-phosphocholine = a 1,2-diacylglycerol + a 2-acyl-sn-glycero-3-phosphocholine</text>
        <dbReference type="Rhea" id="RHEA:78443"/>
        <dbReference type="ChEBI" id="CHEBI:17389"/>
        <dbReference type="ChEBI" id="CHEBI:49172"/>
        <dbReference type="ChEBI" id="CHEBI:57643"/>
        <dbReference type="ChEBI" id="CHEBI:57875"/>
    </reaction>
    <physiologicalReaction direction="left-to-right" evidence="58">
        <dbReference type="Rhea" id="RHEA:78444"/>
    </physiologicalReaction>
</comment>
<evidence type="ECO:0000256" key="3">
    <source>
        <dbReference type="ARBA" id="ARBA00004613"/>
    </source>
</evidence>
<organism evidence="105 106">
    <name type="scientific">Camelus dromedarius</name>
    <name type="common">Dromedary</name>
    <name type="synonym">Arabian camel</name>
    <dbReference type="NCBI Taxonomy" id="9838"/>
    <lineage>
        <taxon>Eukaryota</taxon>
        <taxon>Metazoa</taxon>
        <taxon>Chordata</taxon>
        <taxon>Craniata</taxon>
        <taxon>Vertebrata</taxon>
        <taxon>Euteleostomi</taxon>
        <taxon>Mammalia</taxon>
        <taxon>Eutheria</taxon>
        <taxon>Laurasiatheria</taxon>
        <taxon>Artiodactyla</taxon>
        <taxon>Tylopoda</taxon>
        <taxon>Camelidae</taxon>
        <taxon>Camelus</taxon>
    </lineage>
</organism>
<comment type="catalytic activity">
    <reaction evidence="96">
        <text>1-hexadecanoyl-2-(9Z-octadecenoyl)-sn-glycero-3-phosphocholine + H2O = 2-(9Z-octadecenoyl)-sn-glycero-3-phosphocholine + hexadecanoate + H(+)</text>
        <dbReference type="Rhea" id="RHEA:38783"/>
        <dbReference type="ChEBI" id="CHEBI:7896"/>
        <dbReference type="ChEBI" id="CHEBI:15377"/>
        <dbReference type="ChEBI" id="CHEBI:15378"/>
        <dbReference type="ChEBI" id="CHEBI:73001"/>
        <dbReference type="ChEBI" id="CHEBI:76071"/>
    </reaction>
    <physiologicalReaction direction="left-to-right" evidence="96">
        <dbReference type="Rhea" id="RHEA:38784"/>
    </physiologicalReaction>
</comment>
<evidence type="ECO:0000256" key="97">
    <source>
        <dbReference type="ARBA" id="ARBA00052832"/>
    </source>
</evidence>
<comment type="catalytic activity">
    <reaction evidence="70">
        <text>1-acyl-2-(5Z,8Z,11Z,14Z)-eicosatetraenoyl-sn-glycero-3-phosphoethanolamine + H2O = a 1-acyl-sn-glycero-3-phosphoethanolamine + (5Z,8Z,11Z,14Z)-eicosatetraenoate + H(+)</text>
        <dbReference type="Rhea" id="RHEA:40647"/>
        <dbReference type="ChEBI" id="CHEBI:15377"/>
        <dbReference type="ChEBI" id="CHEBI:15378"/>
        <dbReference type="ChEBI" id="CHEBI:32395"/>
        <dbReference type="ChEBI" id="CHEBI:64381"/>
        <dbReference type="ChEBI" id="CHEBI:75067"/>
    </reaction>
    <physiologicalReaction direction="left-to-right" evidence="70">
        <dbReference type="Rhea" id="RHEA:40648"/>
    </physiologicalReaction>
</comment>
<comment type="catalytic activity">
    <reaction evidence="25">
        <text>1-octadecanoyl-2-(9Z-octadecenoyl)-sn-glycero-3-phosphocholine + N-(acetyl)-sphing-4-enine = 1-(9Z-octadecenoyl)-N-(acetyl)-sphing-4-enine + 1-octadecanoyl-sn-glycero-3-phosphocholine</text>
        <dbReference type="Rhea" id="RHEA:38795"/>
        <dbReference type="ChEBI" id="CHEBI:46979"/>
        <dbReference type="ChEBI" id="CHEBI:73858"/>
        <dbReference type="ChEBI" id="CHEBI:75034"/>
        <dbReference type="ChEBI" id="CHEBI:76054"/>
    </reaction>
    <physiologicalReaction direction="left-to-right" evidence="25">
        <dbReference type="Rhea" id="RHEA:38796"/>
    </physiologicalReaction>
</comment>
<evidence type="ECO:0000256" key="20">
    <source>
        <dbReference type="ARBA" id="ARBA00023315"/>
    </source>
</evidence>
<dbReference type="InterPro" id="IPR003386">
    <property type="entry name" value="LACT/PDAT_acylTrfase"/>
</dbReference>
<evidence type="ECO:0000256" key="22">
    <source>
        <dbReference type="ARBA" id="ARBA00035904"/>
    </source>
</evidence>
<evidence type="ECO:0000256" key="19">
    <source>
        <dbReference type="ARBA" id="ARBA00023228"/>
    </source>
</evidence>
<evidence type="ECO:0000256" key="74">
    <source>
        <dbReference type="ARBA" id="ARBA00051521"/>
    </source>
</evidence>
<comment type="catalytic activity">
    <reaction evidence="87">
        <text>an N-acylethanolamine + a 1,2-diacyl-sn-glycero-3-phosphocholine = 2-(acylamino)ethyl fatty acid + a 1-acyl-sn-glycero-3-phosphocholine</text>
        <dbReference type="Rhea" id="RHEA:78059"/>
        <dbReference type="ChEBI" id="CHEBI:52640"/>
        <dbReference type="ChEBI" id="CHEBI:57643"/>
        <dbReference type="ChEBI" id="CHEBI:58168"/>
        <dbReference type="ChEBI" id="CHEBI:84481"/>
    </reaction>
    <physiologicalReaction direction="left-to-right" evidence="87">
        <dbReference type="Rhea" id="RHEA:78060"/>
    </physiologicalReaction>
</comment>
<evidence type="ECO:0000256" key="67">
    <source>
        <dbReference type="ARBA" id="ARBA00050978"/>
    </source>
</evidence>
<evidence type="ECO:0000256" key="55">
    <source>
        <dbReference type="ARBA" id="ARBA00048656"/>
    </source>
</evidence>
<comment type="catalytic activity">
    <reaction evidence="38">
        <text>1-octadecanoyl-2-(5Z,8Z,11Z,14Z-eicosatetraenoyl)-sn-glycero-3-phosphocholine + N-(acetyl)-sphing-4-enine = 1-octadecanoyl-N-(acetyl)-sphing-4-enine + 2-(5Z,8Z,11Z,14Z)-eicosatetraenoyl-sn-glycero-3-phosphocholine</text>
        <dbReference type="Rhea" id="RHEA:57120"/>
        <dbReference type="ChEBI" id="CHEBI:46979"/>
        <dbReference type="ChEBI" id="CHEBI:74965"/>
        <dbReference type="ChEBI" id="CHEBI:76074"/>
        <dbReference type="ChEBI" id="CHEBI:76079"/>
    </reaction>
    <physiologicalReaction direction="left-to-right" evidence="38">
        <dbReference type="Rhea" id="RHEA:57121"/>
    </physiologicalReaction>
</comment>
<evidence type="ECO:0000256" key="8">
    <source>
        <dbReference type="ARBA" id="ARBA00022525"/>
    </source>
</evidence>
<dbReference type="Gene3D" id="3.40.50.1820">
    <property type="entry name" value="alpha/beta hydrolase"/>
    <property type="match status" value="2"/>
</dbReference>
<evidence type="ECO:0000256" key="101">
    <source>
        <dbReference type="ARBA" id="ARBA00052955"/>
    </source>
</evidence>
<comment type="catalytic activity">
    <reaction evidence="99">
        <text>1-(9Z-octadecenoyl)-2-hexadecanoyl-sn-glycero-3-phosphocholine + N-(acetyl)-sphing-4-enine = 1-hexadecanoyl-N-(acetyl)-sphing-4-enine + 1-(9Z-octadecenoyl)-sn-glycero-3-phosphocholine</text>
        <dbReference type="Rhea" id="RHEA:38763"/>
        <dbReference type="ChEBI" id="CHEBI:28610"/>
        <dbReference type="ChEBI" id="CHEBI:46979"/>
        <dbReference type="ChEBI" id="CHEBI:74667"/>
        <dbReference type="ChEBI" id="CHEBI:76077"/>
    </reaction>
    <physiologicalReaction direction="left-to-right" evidence="99">
        <dbReference type="Rhea" id="RHEA:38764"/>
    </physiologicalReaction>
</comment>
<comment type="catalytic activity">
    <reaction evidence="63">
        <text>a 1,2-diacyl-sn-glycero-3-phospho-(1'-sn-glycerol) + N-(acetyl)-sphing-4-enine = 1-O-acyl-N-(acetyl)-sphing-4-enine + 1-acyl-sn-glycero-3-phospho-(1'-sn-glycerol)</text>
        <dbReference type="Rhea" id="RHEA:78363"/>
        <dbReference type="ChEBI" id="CHEBI:46979"/>
        <dbReference type="ChEBI" id="CHEBI:64716"/>
        <dbReference type="ChEBI" id="CHEBI:64840"/>
        <dbReference type="ChEBI" id="CHEBI:84483"/>
    </reaction>
    <physiologicalReaction direction="left-to-right" evidence="63">
        <dbReference type="Rhea" id="RHEA:78364"/>
    </physiologicalReaction>
</comment>
<dbReference type="GO" id="GO:0046471">
    <property type="term" value="P:phosphatidylglycerol metabolic process"/>
    <property type="evidence" value="ECO:0007669"/>
    <property type="project" value="Ensembl"/>
</dbReference>
<comment type="catalytic activity">
    <reaction evidence="62">
        <text>N-(acetyl)-sphing-4-enine + a 1,2-diacyl-sn-glycero-3-phosphocholine = 1-O-acyl-N-(acetyl)-sphing-4-enine + a 2-acyl-sn-glycero-3-phosphocholine</text>
        <dbReference type="Rhea" id="RHEA:44512"/>
        <dbReference type="ChEBI" id="CHEBI:46979"/>
        <dbReference type="ChEBI" id="CHEBI:57643"/>
        <dbReference type="ChEBI" id="CHEBI:57875"/>
        <dbReference type="ChEBI" id="CHEBI:84483"/>
    </reaction>
    <physiologicalReaction direction="left-to-right" evidence="62">
        <dbReference type="Rhea" id="RHEA:44513"/>
    </physiologicalReaction>
</comment>
<evidence type="ECO:0000256" key="56">
    <source>
        <dbReference type="ARBA" id="ARBA00048699"/>
    </source>
</evidence>
<comment type="catalytic activity">
    <reaction evidence="44">
        <text>1-O-alkyl-2-acyl-sn-glycerol + a 1,2-diacyl-sn-glycero-3-phosphocholine = 1-O-alkyl-2,3-diacyl-sn-glycerol + a 2-acyl-sn-glycero-3-phosphocholine</text>
        <dbReference type="Rhea" id="RHEA:78431"/>
        <dbReference type="ChEBI" id="CHEBI:52595"/>
        <dbReference type="ChEBI" id="CHEBI:57643"/>
        <dbReference type="ChEBI" id="CHEBI:57875"/>
        <dbReference type="ChEBI" id="CHEBI:76585"/>
    </reaction>
    <physiologicalReaction direction="left-to-right" evidence="44">
        <dbReference type="Rhea" id="RHEA:78432"/>
    </physiologicalReaction>
</comment>
<comment type="catalytic activity">
    <reaction evidence="88">
        <text>1-octadecanoyl-2-(9Z-octadecenoyl)-sn-glycero-3-phospho-(1'-sn-glycerol) + N-(acetyl)-sphing-4-enine = 2-(9Z-octadecenoyl)-sn-glycero-3-phospho-(1'-sn-glycerol) + 1-octadecanoyl-N-(acetyl)-sphing-4-enine</text>
        <dbReference type="Rhea" id="RHEA:57144"/>
        <dbReference type="ChEBI" id="CHEBI:46979"/>
        <dbReference type="ChEBI" id="CHEBI:72845"/>
        <dbReference type="ChEBI" id="CHEBI:76074"/>
        <dbReference type="ChEBI" id="CHEBI:141490"/>
    </reaction>
    <physiologicalReaction direction="left-to-right" evidence="88">
        <dbReference type="Rhea" id="RHEA:57145"/>
    </physiologicalReaction>
</comment>
<dbReference type="EMBL" id="JWIN03000009">
    <property type="protein sequence ID" value="KAB1273220.1"/>
    <property type="molecule type" value="Genomic_DNA"/>
</dbReference>
<comment type="catalytic activity">
    <reaction evidence="104">
        <text>a 3-acyl-sn-glycerol + a 1,2-diacyl-sn-glycero-3-phosphocholine = a 1,3-diacylglycerol + a 1-acyl-sn-glycero-3-phosphocholine</text>
        <dbReference type="Rhea" id="RHEA:78131"/>
        <dbReference type="ChEBI" id="CHEBI:47777"/>
        <dbReference type="ChEBI" id="CHEBI:57643"/>
        <dbReference type="ChEBI" id="CHEBI:58168"/>
        <dbReference type="ChEBI" id="CHEBI:64760"/>
    </reaction>
    <physiologicalReaction direction="left-to-right" evidence="104">
        <dbReference type="Rhea" id="RHEA:78132"/>
    </physiologicalReaction>
</comment>
<dbReference type="STRING" id="9838.ENSCDRP00005025306"/>
<comment type="catalytic activity">
    <reaction evidence="91">
        <text>1-hexadecanoyl-sn-glycerol + 1,2-di-(9Z-octadecenoyl)-sn-glycero-3-phosphocholine = 1-hexadecanoyl-3-(9Z)-octadecenoyl-sn-glycerol + (9Z-octadecenoyl)-sn-glycero-3-phosphocholine</text>
        <dbReference type="Rhea" id="RHEA:38727"/>
        <dbReference type="ChEBI" id="CHEBI:74669"/>
        <dbReference type="ChEBI" id="CHEBI:75542"/>
        <dbReference type="ChEBI" id="CHEBI:75868"/>
        <dbReference type="ChEBI" id="CHEBI:76083"/>
    </reaction>
    <physiologicalReaction direction="left-to-right" evidence="91">
        <dbReference type="Rhea" id="RHEA:38728"/>
    </physiologicalReaction>
</comment>
<keyword evidence="11" id="KW-0732">Signal</keyword>
<evidence type="ECO:0000256" key="53">
    <source>
        <dbReference type="ARBA" id="ARBA00048227"/>
    </source>
</evidence>
<evidence type="ECO:0000256" key="88">
    <source>
        <dbReference type="ARBA" id="ARBA00052240"/>
    </source>
</evidence>
<evidence type="ECO:0000256" key="52">
    <source>
        <dbReference type="ARBA" id="ARBA00048058"/>
    </source>
</evidence>
<comment type="catalytic activity">
    <reaction evidence="64">
        <text>N-(acetyl)-sphing-4-enine + a 1,2-diacyl-sn-glycero-3-phosphoethanolamine = 1-O-acyl-N-(acetyl)-sphing-4-enine + a 2-acyl-sn-glycero-3-phosphoethanolamine</text>
        <dbReference type="Rhea" id="RHEA:44536"/>
        <dbReference type="ChEBI" id="CHEBI:46979"/>
        <dbReference type="ChEBI" id="CHEBI:64612"/>
        <dbReference type="ChEBI" id="CHEBI:65213"/>
        <dbReference type="ChEBI" id="CHEBI:84483"/>
    </reaction>
    <physiologicalReaction direction="left-to-right" evidence="64">
        <dbReference type="Rhea" id="RHEA:44537"/>
    </physiologicalReaction>
</comment>
<evidence type="ECO:0000256" key="54">
    <source>
        <dbReference type="ARBA" id="ARBA00048454"/>
    </source>
</evidence>
<comment type="catalytic activity">
    <reaction evidence="75">
        <text>1-hexadecanoyl-2-nonadioyl-sn-glycero-3-phosphocholine + N-(acetyl)-sphing-4-enine = 2-nonadioyl-sn-glycero-3-phosphocholine + 1-hexadecanoyl-N-(acetyl)-sphing-4-enine</text>
        <dbReference type="Rhea" id="RHEA:62472"/>
        <dbReference type="ChEBI" id="CHEBI:46979"/>
        <dbReference type="ChEBI" id="CHEBI:76077"/>
        <dbReference type="ChEBI" id="CHEBI:78207"/>
        <dbReference type="ChEBI" id="CHEBI:145780"/>
    </reaction>
    <physiologicalReaction direction="left-to-right" evidence="75">
        <dbReference type="Rhea" id="RHEA:62473"/>
    </physiologicalReaction>
</comment>
<evidence type="ECO:0000256" key="66">
    <source>
        <dbReference type="ARBA" id="ARBA00050914"/>
    </source>
</evidence>
<comment type="catalytic activity">
    <reaction evidence="34">
        <text>a 1,2-diacyl-sn-glycero-3-phosphocholine + H2O = a 2-acyl-sn-glycero-3-phosphocholine + a fatty acid + H(+)</text>
        <dbReference type="Rhea" id="RHEA:18689"/>
        <dbReference type="ChEBI" id="CHEBI:15377"/>
        <dbReference type="ChEBI" id="CHEBI:15378"/>
        <dbReference type="ChEBI" id="CHEBI:28868"/>
        <dbReference type="ChEBI" id="CHEBI:57643"/>
        <dbReference type="ChEBI" id="CHEBI:57875"/>
        <dbReference type="EC" id="3.1.1.32"/>
    </reaction>
    <physiologicalReaction direction="left-to-right" evidence="34">
        <dbReference type="Rhea" id="RHEA:18690"/>
    </physiologicalReaction>
</comment>
<evidence type="ECO:0000256" key="61">
    <source>
        <dbReference type="ARBA" id="ARBA00050367"/>
    </source>
</evidence>
<comment type="catalytic activity">
    <reaction evidence="37">
        <text>1-octadecanoyl-2-(9Z-octadecenoyl)-sn-glycero-3-phosphocholine + N-(acetyl)-sphing-4-enine = 1-octadecanoyl-N-(acetyl)-sphing-4-enine + 2-(9Z-octadecenoyl)-sn-glycero-3-phosphocholine</text>
        <dbReference type="Rhea" id="RHEA:38799"/>
        <dbReference type="ChEBI" id="CHEBI:46979"/>
        <dbReference type="ChEBI" id="CHEBI:75034"/>
        <dbReference type="ChEBI" id="CHEBI:76071"/>
        <dbReference type="ChEBI" id="CHEBI:76074"/>
    </reaction>
    <physiologicalReaction direction="left-to-right" evidence="37">
        <dbReference type="Rhea" id="RHEA:38800"/>
    </physiologicalReaction>
</comment>
<evidence type="ECO:0000256" key="9">
    <source>
        <dbReference type="ARBA" id="ARBA00022679"/>
    </source>
</evidence>
<evidence type="ECO:0000313" key="106">
    <source>
        <dbReference type="Proteomes" id="UP000299084"/>
    </source>
</evidence>
<evidence type="ECO:0000256" key="6">
    <source>
        <dbReference type="ARBA" id="ARBA00013274"/>
    </source>
</evidence>
<evidence type="ECO:0000256" key="34">
    <source>
        <dbReference type="ARBA" id="ARBA00036688"/>
    </source>
</evidence>
<comment type="catalytic activity">
    <reaction evidence="29">
        <text>1-hexadecanoyl-2-(9Z-octadecenoyl)-sn-glycero-3-phosphocholine + N-(acetyl)-sphing-4-enine = 1-(9Z-octadecenoyl)-N-(acetyl)-sphing-4-enine + 1-hexadecanoyl-sn-glycero-3-phosphocholine</text>
        <dbReference type="Rhea" id="RHEA:38755"/>
        <dbReference type="ChEBI" id="CHEBI:46979"/>
        <dbReference type="ChEBI" id="CHEBI:72998"/>
        <dbReference type="ChEBI" id="CHEBI:73001"/>
        <dbReference type="ChEBI" id="CHEBI:76054"/>
    </reaction>
    <physiologicalReaction direction="left-to-right" evidence="29">
        <dbReference type="Rhea" id="RHEA:38756"/>
    </physiologicalReaction>
</comment>
<evidence type="ECO:0000256" key="81">
    <source>
        <dbReference type="ARBA" id="ARBA00052036"/>
    </source>
</evidence>
<keyword evidence="9" id="KW-0808">Transferase</keyword>
<dbReference type="GO" id="GO:0006658">
    <property type="term" value="P:phosphatidylserine metabolic process"/>
    <property type="evidence" value="ECO:0007669"/>
    <property type="project" value="Ensembl"/>
</dbReference>
<keyword evidence="16" id="KW-0472">Membrane</keyword>
<evidence type="ECO:0000256" key="5">
    <source>
        <dbReference type="ARBA" id="ARBA00013179"/>
    </source>
</evidence>
<evidence type="ECO:0000256" key="71">
    <source>
        <dbReference type="ARBA" id="ARBA00051227"/>
    </source>
</evidence>
<evidence type="ECO:0000256" key="35">
    <source>
        <dbReference type="ARBA" id="ARBA00036713"/>
    </source>
</evidence>
<evidence type="ECO:0000256" key="16">
    <source>
        <dbReference type="ARBA" id="ARBA00023136"/>
    </source>
</evidence>
<evidence type="ECO:0000256" key="84">
    <source>
        <dbReference type="ARBA" id="ARBA00052114"/>
    </source>
</evidence>
<evidence type="ECO:0000256" key="99">
    <source>
        <dbReference type="ARBA" id="ARBA00052867"/>
    </source>
</evidence>
<evidence type="ECO:0000256" key="90">
    <source>
        <dbReference type="ARBA" id="ARBA00052333"/>
    </source>
</evidence>
<evidence type="ECO:0000256" key="91">
    <source>
        <dbReference type="ARBA" id="ARBA00052375"/>
    </source>
</evidence>
<dbReference type="GO" id="GO:0004622">
    <property type="term" value="F:phosphatidylcholine lysophospholipase activity"/>
    <property type="evidence" value="ECO:0007669"/>
    <property type="project" value="UniProtKB-EC"/>
</dbReference>
<comment type="catalytic activity">
    <reaction evidence="93">
        <text>a 1,2-diacyl-sn-glycero-3-phospho-(1'-sn-glycerol) + N-(acetyl)-sphing-4-enine = 2-acyl-sn-glycero-3-phospho-(1'-sn-glycerol) + 1-O-acyl-N-(acetyl)-sphing-4-enine</text>
        <dbReference type="Rhea" id="RHEA:78359"/>
        <dbReference type="ChEBI" id="CHEBI:46979"/>
        <dbReference type="ChEBI" id="CHEBI:64716"/>
        <dbReference type="ChEBI" id="CHEBI:76528"/>
        <dbReference type="ChEBI" id="CHEBI:84483"/>
    </reaction>
    <physiologicalReaction direction="left-to-right" evidence="93">
        <dbReference type="Rhea" id="RHEA:78360"/>
    </physiologicalReaction>
</comment>
<evidence type="ECO:0000256" key="69">
    <source>
        <dbReference type="ARBA" id="ARBA00051084"/>
    </source>
</evidence>
<dbReference type="SUPFAM" id="SSF53474">
    <property type="entry name" value="alpha/beta-Hydrolases"/>
    <property type="match status" value="1"/>
</dbReference>
<evidence type="ECO:0000256" key="98">
    <source>
        <dbReference type="ARBA" id="ARBA00052835"/>
    </source>
</evidence>
<gene>
    <name evidence="105" type="ORF">Cadr_000011231</name>
</gene>
<comment type="catalytic activity">
    <reaction evidence="100">
        <text>1-(9Z)-octadecenoyl-2-octadecanoyl-sn-glycero-3-phosphocholine + N-(acetyl)-sphing-4-enine = 2-octadecanoyl-sn-glycero-3-phosphocholine + 1-(9Z-octadecenoyl)-N-(acetyl)-sphing-4-enine</text>
        <dbReference type="Rhea" id="RHEA:38791"/>
        <dbReference type="ChEBI" id="CHEBI:46979"/>
        <dbReference type="ChEBI" id="CHEBI:76054"/>
        <dbReference type="ChEBI" id="CHEBI:76073"/>
        <dbReference type="ChEBI" id="CHEBI:76076"/>
    </reaction>
    <physiologicalReaction direction="left-to-right" evidence="100">
        <dbReference type="Rhea" id="RHEA:38792"/>
    </physiologicalReaction>
</comment>
<dbReference type="FunFam" id="3.40.50.1820:FF:000166">
    <property type="entry name" value="group XV phospholipase A2 isoform X1"/>
    <property type="match status" value="1"/>
</dbReference>
<dbReference type="InterPro" id="IPR029058">
    <property type="entry name" value="AB_hydrolase_fold"/>
</dbReference>
<dbReference type="Pfam" id="PF02450">
    <property type="entry name" value="LCAT"/>
    <property type="match status" value="1"/>
</dbReference>
<comment type="catalytic activity">
    <reaction evidence="46">
        <text>a 1,2-diacyl-sn-glycero-3-phospho-L-serine + N-(acetyl)-sphing-4-enine = 1-O-acyl-N-(acetyl)-sphing-4-enine + a 1-acyl-sn-glycero-3-phospho-L-serine</text>
        <dbReference type="Rhea" id="RHEA:78351"/>
        <dbReference type="ChEBI" id="CHEBI:46979"/>
        <dbReference type="ChEBI" id="CHEBI:57262"/>
        <dbReference type="ChEBI" id="CHEBI:64379"/>
        <dbReference type="ChEBI" id="CHEBI:84483"/>
    </reaction>
    <physiologicalReaction direction="left-to-right" evidence="46">
        <dbReference type="Rhea" id="RHEA:78352"/>
    </physiologicalReaction>
</comment>
<evidence type="ECO:0000256" key="95">
    <source>
        <dbReference type="ARBA" id="ARBA00052674"/>
    </source>
</evidence>
<evidence type="ECO:0000256" key="40">
    <source>
        <dbReference type="ARBA" id="ARBA00042012"/>
    </source>
</evidence>
<evidence type="ECO:0000256" key="31">
    <source>
        <dbReference type="ARBA" id="ARBA00036618"/>
    </source>
</evidence>
<comment type="catalytic activity">
    <reaction evidence="73">
        <text>1-hexadecanoyl-2-(9Z-octadecenoyl)-sn-glycero-3-phosphoethanolamine + N-(acetyl)-sphing-4-enine = 2-(9Z-octadecenoyl)-sn-glycero-3-phosphoethanolamine + 1-hexadecanoyl-N-(acetyl)-sphing-4-enine</text>
        <dbReference type="Rhea" id="RHEA:38827"/>
        <dbReference type="ChEBI" id="CHEBI:46979"/>
        <dbReference type="ChEBI" id="CHEBI:73007"/>
        <dbReference type="ChEBI" id="CHEBI:76077"/>
        <dbReference type="ChEBI" id="CHEBI:76088"/>
    </reaction>
    <physiologicalReaction direction="left-to-right" evidence="73">
        <dbReference type="Rhea" id="RHEA:38828"/>
    </physiologicalReaction>
</comment>
<keyword evidence="106" id="KW-1185">Reference proteome</keyword>
<evidence type="ECO:0000256" key="41">
    <source>
        <dbReference type="ARBA" id="ARBA00042195"/>
    </source>
</evidence>
<dbReference type="GO" id="GO:0006631">
    <property type="term" value="P:fatty acid metabolic process"/>
    <property type="evidence" value="ECO:0007669"/>
    <property type="project" value="UniProtKB-KW"/>
</dbReference>
<comment type="catalytic activity">
    <reaction evidence="102">
        <text>a 2-acylglycerol + a 1,2-diacyl-sn-glycero-3-phosphocholine = a 1,2-diacylglycerol + a 1-acyl-sn-glycero-3-phosphocholine</text>
        <dbReference type="Rhea" id="RHEA:78439"/>
        <dbReference type="ChEBI" id="CHEBI:17389"/>
        <dbReference type="ChEBI" id="CHEBI:49172"/>
        <dbReference type="ChEBI" id="CHEBI:57643"/>
        <dbReference type="ChEBI" id="CHEBI:58168"/>
    </reaction>
    <physiologicalReaction direction="left-to-right" evidence="102">
        <dbReference type="Rhea" id="RHEA:78440"/>
    </physiologicalReaction>
</comment>
<comment type="catalytic activity">
    <reaction evidence="68">
        <text>1-hexadecanoyl-2-(5Z,8Z,11Z,14Z-eicosatetraenoyl)-sn-glycero-3-phosphoethanolamine + N-(acetyl)-sphing-4-enine = 2-(5Z,8Z,11Z,14Z)-eicosatetraenoyl-sn-glycero-3-phosphoethanolamine + 1-hexadecanoyl-N-(acetyl)-sphing-4-enine</text>
        <dbReference type="Rhea" id="RHEA:38843"/>
        <dbReference type="ChEBI" id="CHEBI:46979"/>
        <dbReference type="ChEBI" id="CHEBI:73009"/>
        <dbReference type="ChEBI" id="CHEBI:76077"/>
        <dbReference type="ChEBI" id="CHEBI:76091"/>
    </reaction>
    <physiologicalReaction direction="left-to-right" evidence="68">
        <dbReference type="Rhea" id="RHEA:38844"/>
    </physiologicalReaction>
</comment>
<evidence type="ECO:0000256" key="32">
    <source>
        <dbReference type="ARBA" id="ARBA00036629"/>
    </source>
</evidence>
<comment type="catalytic activity">
    <reaction evidence="84">
        <text>a 1-acyl-sn-glycerol + a 1,2-diacyl-sn-glycero-3-phosphocholine = a 1,3-diacylglycerol + a 2-acyl-sn-glycero-3-phosphocholine</text>
        <dbReference type="Rhea" id="RHEA:78139"/>
        <dbReference type="ChEBI" id="CHEBI:47777"/>
        <dbReference type="ChEBI" id="CHEBI:57643"/>
        <dbReference type="ChEBI" id="CHEBI:57875"/>
        <dbReference type="ChEBI" id="CHEBI:64683"/>
    </reaction>
    <physiologicalReaction direction="left-to-right" evidence="84">
        <dbReference type="Rhea" id="RHEA:78140"/>
    </physiologicalReaction>
</comment>
<evidence type="ECO:0000256" key="68">
    <source>
        <dbReference type="ARBA" id="ARBA00051051"/>
    </source>
</evidence>
<evidence type="ECO:0000256" key="60">
    <source>
        <dbReference type="ARBA" id="ARBA00050256"/>
    </source>
</evidence>
<dbReference type="GO" id="GO:0008270">
    <property type="term" value="F:zinc ion binding"/>
    <property type="evidence" value="ECO:0007669"/>
    <property type="project" value="Ensembl"/>
</dbReference>
<keyword evidence="8" id="KW-0964">Secreted</keyword>
<comment type="catalytic activity">
    <reaction evidence="90">
        <text>an N-acylethanolamine + a 1,2-diacyl-sn-glycero-3-phosphocholine = 2-(acylamino)ethyl fatty acid + a 2-acyl-sn-glycero-3-phosphocholine</text>
        <dbReference type="Rhea" id="RHEA:78055"/>
        <dbReference type="ChEBI" id="CHEBI:52640"/>
        <dbReference type="ChEBI" id="CHEBI:57643"/>
        <dbReference type="ChEBI" id="CHEBI:57875"/>
        <dbReference type="ChEBI" id="CHEBI:84481"/>
    </reaction>
    <physiologicalReaction direction="left-to-right" evidence="90">
        <dbReference type="Rhea" id="RHEA:78056"/>
    </physiologicalReaction>
</comment>
<evidence type="ECO:0000256" key="47">
    <source>
        <dbReference type="ARBA" id="ARBA00044675"/>
    </source>
</evidence>
<comment type="catalytic activity">
    <reaction evidence="35">
        <text>1-octadecanoyl-2-(5Z,8Z,11Z,14Z-eicosatetraenoyl)-sn-glycero-3-phosphocholine + N-(acetyl)-sphing-4-enine = 1-(5Z,8Z,11Z,14Z)-eicosatetraenoyl-N-(acetyl)-sphing-4-enine + 1-octadecanoyl-sn-glycero-3-phosphocholine</text>
        <dbReference type="Rhea" id="RHEA:57116"/>
        <dbReference type="ChEBI" id="CHEBI:46979"/>
        <dbReference type="ChEBI" id="CHEBI:73858"/>
        <dbReference type="ChEBI" id="CHEBI:74965"/>
        <dbReference type="ChEBI" id="CHEBI:76080"/>
    </reaction>
    <physiologicalReaction direction="left-to-right" evidence="35">
        <dbReference type="Rhea" id="RHEA:57117"/>
    </physiologicalReaction>
</comment>
<evidence type="ECO:0000256" key="7">
    <source>
        <dbReference type="ARBA" id="ARBA00013278"/>
    </source>
</evidence>
<dbReference type="GO" id="GO:0016411">
    <property type="term" value="F:acylglycerol O-acyltransferase activity"/>
    <property type="evidence" value="ECO:0007669"/>
    <property type="project" value="Ensembl"/>
</dbReference>
<dbReference type="GO" id="GO:0005615">
    <property type="term" value="C:extracellular space"/>
    <property type="evidence" value="ECO:0007669"/>
    <property type="project" value="Ensembl"/>
</dbReference>
<comment type="catalytic activity">
    <reaction evidence="28">
        <text>1-hexadecanoyl-2-(9Z-octadecenoyl)-sn-glycero-3-phosphocholine + N-(acetyl)-sphing-4-enine = 1-hexadecanoyl-N-(acetyl)-sphing-4-enine + 2-(9Z-octadecenoyl)-sn-glycero-3-phosphocholine</text>
        <dbReference type="Rhea" id="RHEA:38759"/>
        <dbReference type="ChEBI" id="CHEBI:46979"/>
        <dbReference type="ChEBI" id="CHEBI:73001"/>
        <dbReference type="ChEBI" id="CHEBI:76071"/>
        <dbReference type="ChEBI" id="CHEBI:76077"/>
    </reaction>
    <physiologicalReaction direction="left-to-right" evidence="28">
        <dbReference type="Rhea" id="RHEA:38760"/>
    </physiologicalReaction>
</comment>
<evidence type="ECO:0000256" key="100">
    <source>
        <dbReference type="ARBA" id="ARBA00052882"/>
    </source>
</evidence>
<keyword evidence="15" id="KW-0443">Lipid metabolism</keyword>
<dbReference type="GO" id="GO:0006672">
    <property type="term" value="P:ceramide metabolic process"/>
    <property type="evidence" value="ECO:0007669"/>
    <property type="project" value="Ensembl"/>
</dbReference>
<dbReference type="FunFam" id="3.40.50.1820:FF:000221">
    <property type="entry name" value="Group XV phospholipase A2"/>
    <property type="match status" value="1"/>
</dbReference>
<comment type="catalytic activity">
    <reaction evidence="59">
        <text>1-hexadecanoyl-2-nonadioyl-sn-glycero-3-phosphocholine + H2O = 2-nonadioyl-sn-glycero-3-phosphocholine + hexadecanoate + H(+)</text>
        <dbReference type="Rhea" id="RHEA:62464"/>
        <dbReference type="ChEBI" id="CHEBI:7896"/>
        <dbReference type="ChEBI" id="CHEBI:15377"/>
        <dbReference type="ChEBI" id="CHEBI:15378"/>
        <dbReference type="ChEBI" id="CHEBI:78207"/>
        <dbReference type="ChEBI" id="CHEBI:145780"/>
    </reaction>
    <physiologicalReaction direction="left-to-right" evidence="59">
        <dbReference type="Rhea" id="RHEA:62465"/>
    </physiologicalReaction>
</comment>
<evidence type="ECO:0000256" key="2">
    <source>
        <dbReference type="ARBA" id="ARBA00004371"/>
    </source>
</evidence>
<evidence type="ECO:0000256" key="17">
    <source>
        <dbReference type="ARBA" id="ARBA00023157"/>
    </source>
</evidence>
<comment type="catalytic activity">
    <reaction evidence="48">
        <text>1-O-alkyl-2-acyl-sn-glycerol + a 1,2-diacyl-sn-glycero-3-phosphocholine = 1-O-alkyl-2,3-diacyl-sn-glycerol + a 1-acyl-sn-glycero-3-phosphocholine</text>
        <dbReference type="Rhea" id="RHEA:78435"/>
        <dbReference type="ChEBI" id="CHEBI:52595"/>
        <dbReference type="ChEBI" id="CHEBI:57643"/>
        <dbReference type="ChEBI" id="CHEBI:58168"/>
        <dbReference type="ChEBI" id="CHEBI:76585"/>
    </reaction>
    <physiologicalReaction direction="left-to-right" evidence="48">
        <dbReference type="Rhea" id="RHEA:78436"/>
    </physiologicalReaction>
</comment>
<comment type="catalytic activity">
    <reaction evidence="33">
        <text>1-hexadecanoyl-2-(9Z,12Z-octadecadienoyl)-sn-glycero-3-phosphoethanolamine + N-(acetyl)-sphing-4-enine = 1-(9Z,12Z-octadecadienoyl)-N-acetylsphing-4-enine + 1-hexadecanoyl-sn-glycero-3-phosphoethanolamine</text>
        <dbReference type="Rhea" id="RHEA:38835"/>
        <dbReference type="ChEBI" id="CHEBI:46979"/>
        <dbReference type="ChEBI" id="CHEBI:73004"/>
        <dbReference type="ChEBI" id="CHEBI:73008"/>
        <dbReference type="ChEBI" id="CHEBI:76086"/>
    </reaction>
    <physiologicalReaction direction="left-to-right" evidence="33">
        <dbReference type="Rhea" id="RHEA:38836"/>
    </physiologicalReaction>
</comment>
<comment type="catalytic activity">
    <reaction evidence="27">
        <text>1-hexadecanoyl-2-(5Z,8Z,11Z,14Z-eicosatetraenoyl)-sn-glycero-3-phosphocholine + N-(acetyl)-sphing-4-enine = 1-(5Z,8Z,11Z,14Z)-eicosatetraenoyl-N-(acetyl)-sphing-4-enine + 1-hexadecanoyl-sn-glycero-3-phosphocholine</text>
        <dbReference type="Rhea" id="RHEA:38771"/>
        <dbReference type="ChEBI" id="CHEBI:46979"/>
        <dbReference type="ChEBI" id="CHEBI:72998"/>
        <dbReference type="ChEBI" id="CHEBI:73003"/>
        <dbReference type="ChEBI" id="CHEBI:76080"/>
    </reaction>
    <physiologicalReaction direction="left-to-right" evidence="27">
        <dbReference type="Rhea" id="RHEA:38772"/>
    </physiologicalReaction>
</comment>
<evidence type="ECO:0000256" key="23">
    <source>
        <dbReference type="ARBA" id="ARBA00035931"/>
    </source>
</evidence>
<evidence type="ECO:0000256" key="33">
    <source>
        <dbReference type="ARBA" id="ARBA00036667"/>
    </source>
</evidence>
<keyword evidence="18" id="KW-0325">Glycoprotein</keyword>
<comment type="similarity">
    <text evidence="4">Belongs to the AB hydrolase superfamily. Lipase family.</text>
</comment>
<dbReference type="GO" id="GO:0047499">
    <property type="term" value="F:calcium-independent phospholipase A2 activity"/>
    <property type="evidence" value="ECO:0007669"/>
    <property type="project" value="Ensembl"/>
</dbReference>
<evidence type="ECO:0000256" key="87">
    <source>
        <dbReference type="ARBA" id="ARBA00052175"/>
    </source>
</evidence>
<comment type="catalytic activity">
    <reaction evidence="101">
        <text>1-O-hexadecyl-2-O-methyl-sn-glycerol + 1,2-di-(9Z-octadecenoyl)-sn-glycero-3-phosphocholine = 1-O-hexadecyl-2-O-methyl-3-(9Z)-octadecenoyl-sn-glycerol + (9Z-octadecenoyl)-sn-glycero-3-phosphocholine</text>
        <dbReference type="Rhea" id="RHEA:38723"/>
        <dbReference type="ChEBI" id="CHEBI:74669"/>
        <dbReference type="ChEBI" id="CHEBI:76063"/>
        <dbReference type="ChEBI" id="CHEBI:76064"/>
        <dbReference type="ChEBI" id="CHEBI:76083"/>
    </reaction>
    <physiologicalReaction direction="left-to-right" evidence="101">
        <dbReference type="Rhea" id="RHEA:38724"/>
    </physiologicalReaction>
</comment>
<evidence type="ECO:0000256" key="49">
    <source>
        <dbReference type="ARBA" id="ARBA00044794"/>
    </source>
</evidence>
<dbReference type="EC" id="3.1.1.32" evidence="5"/>
<comment type="catalytic activity">
    <reaction evidence="81">
        <text>N-(5Z,8Z,11Z,14Z-eicosatetraenoyl)-ethanolamine + 1,2-di-(9Z-octadecenoyl)-sn-glycero-3-phosphocholine = 2-[(5Z,8Z,11Z,14Z)-eicosatetraenoylamino]ethyl (9Z)-octadecenoate + (9Z-octadecenoyl)-sn-glycero-3-phosphocholine</text>
        <dbReference type="Rhea" id="RHEA:38751"/>
        <dbReference type="ChEBI" id="CHEBI:2700"/>
        <dbReference type="ChEBI" id="CHEBI:74669"/>
        <dbReference type="ChEBI" id="CHEBI:76070"/>
        <dbReference type="ChEBI" id="CHEBI:76083"/>
    </reaction>
    <physiologicalReaction direction="left-to-right" evidence="81">
        <dbReference type="Rhea" id="RHEA:38752"/>
    </physiologicalReaction>
</comment>
<dbReference type="Proteomes" id="UP000299084">
    <property type="component" value="Unassembled WGS sequence"/>
</dbReference>
<dbReference type="GO" id="GO:0046338">
    <property type="term" value="P:phosphatidylethanolamine catabolic process"/>
    <property type="evidence" value="ECO:0007669"/>
    <property type="project" value="Ensembl"/>
</dbReference>
<comment type="catalytic activity">
    <reaction evidence="77">
        <text>1-(9Z)-octadecenoyl-2-octadecanoyl-sn-glycero-3-phosphocholine + N-(acetyl)-sphing-4-enine = 1-octadecanoyl-N-(acetyl)-sphing-4-enine + 1-(9Z-octadecenoyl)-sn-glycero-3-phosphocholine</text>
        <dbReference type="Rhea" id="RHEA:38803"/>
        <dbReference type="ChEBI" id="CHEBI:28610"/>
        <dbReference type="ChEBI" id="CHEBI:46979"/>
        <dbReference type="ChEBI" id="CHEBI:76073"/>
        <dbReference type="ChEBI" id="CHEBI:76074"/>
    </reaction>
    <physiologicalReaction direction="left-to-right" evidence="77">
        <dbReference type="Rhea" id="RHEA:38804"/>
    </physiologicalReaction>
</comment>
<keyword evidence="19" id="KW-0458">Lysosome</keyword>
<comment type="catalytic activity">
    <reaction evidence="47">
        <text>1-O-alkylglycerol + a 1,2-diacyl-sn-glycero-3-phosphocholine = 1-O-alkyl-3-acylglycerol + a 2-acyl-sn-glycero-3-phosphocholine</text>
        <dbReference type="Rhea" id="RHEA:78043"/>
        <dbReference type="ChEBI" id="CHEBI:57643"/>
        <dbReference type="ChEBI" id="CHEBI:57875"/>
        <dbReference type="ChEBI" id="CHEBI:76225"/>
        <dbReference type="ChEBI" id="CHEBI:77997"/>
    </reaction>
    <physiologicalReaction direction="left-to-right" evidence="47">
        <dbReference type="Rhea" id="RHEA:78044"/>
    </physiologicalReaction>
</comment>
<dbReference type="PANTHER" id="PTHR11440">
    <property type="entry name" value="LECITHIN-CHOLESTEROL ACYLTRANSFERASE-RELATED"/>
    <property type="match status" value="1"/>
</dbReference>
<comment type="catalytic activity">
    <reaction evidence="30">
        <text>1-hexadecanoyl-2-(4Z,7Z,10Z,13Z,16Z,19Z-docosahexaenoyl)-sn-glycero-3-phosphocholine + N-(acetyl)-sphing-4-enine = 1-(4Z,7Z,10Z,13Z,16Z,19Z-docosahexaenoyl)-N-(acetyl)-sphing-4-enine + 1-hexadecanoyl-sn-glycero-3-phosphocholine</text>
        <dbReference type="Rhea" id="RHEA:38819"/>
        <dbReference type="ChEBI" id="CHEBI:46979"/>
        <dbReference type="ChEBI" id="CHEBI:72998"/>
        <dbReference type="ChEBI" id="CHEBI:74963"/>
        <dbReference type="ChEBI" id="CHEBI:76087"/>
    </reaction>
    <physiologicalReaction direction="left-to-right" evidence="30">
        <dbReference type="Rhea" id="RHEA:38820"/>
    </physiologicalReaction>
</comment>
<proteinExistence type="inferred from homology"/>
<evidence type="ECO:0000256" key="30">
    <source>
        <dbReference type="ARBA" id="ARBA00036476"/>
    </source>
</evidence>
<comment type="catalytic activity">
    <reaction evidence="32">
        <text>1-hexadecanoyl-2-(9Z-octadecenoyl)-sn-glycero-3-phosphoethanolamine + N-(acetyl)-sphing-4-enine = 1-(9Z-octadecenoyl)-N-(acetyl)-sphing-4-enine + 1-hexadecanoyl-sn-glycero-3-phosphoethanolamine</text>
        <dbReference type="Rhea" id="RHEA:38823"/>
        <dbReference type="ChEBI" id="CHEBI:46979"/>
        <dbReference type="ChEBI" id="CHEBI:73004"/>
        <dbReference type="ChEBI" id="CHEBI:73007"/>
        <dbReference type="ChEBI" id="CHEBI:76054"/>
    </reaction>
    <physiologicalReaction direction="left-to-right" evidence="32">
        <dbReference type="Rhea" id="RHEA:38824"/>
    </physiologicalReaction>
</comment>
<evidence type="ECO:0000256" key="26">
    <source>
        <dbReference type="ARBA" id="ARBA00036198"/>
    </source>
</evidence>
<name>A0A5N4DQ89_CAMDR</name>
<evidence type="ECO:0000313" key="105">
    <source>
        <dbReference type="EMBL" id="KAB1273220.1"/>
    </source>
</evidence>
<comment type="catalytic activity">
    <reaction evidence="98">
        <text>1,2-dihexadecanoyl-sn-glycero-3-phosphocholine + H2O = 2-hexadecanoyl-sn-glycero-3-phosphocholine + hexadecanoate + H(+)</text>
        <dbReference type="Rhea" id="RHEA:40487"/>
        <dbReference type="ChEBI" id="CHEBI:7896"/>
        <dbReference type="ChEBI" id="CHEBI:15377"/>
        <dbReference type="ChEBI" id="CHEBI:15378"/>
        <dbReference type="ChEBI" id="CHEBI:72999"/>
        <dbReference type="ChEBI" id="CHEBI:76078"/>
    </reaction>
    <physiologicalReaction direction="left-to-right" evidence="98">
        <dbReference type="Rhea" id="RHEA:40488"/>
    </physiologicalReaction>
</comment>
<dbReference type="GO" id="GO:0008970">
    <property type="term" value="F:phospholipase A1 activity"/>
    <property type="evidence" value="ECO:0007669"/>
    <property type="project" value="UniProtKB-EC"/>
</dbReference>
<evidence type="ECO:0000256" key="63">
    <source>
        <dbReference type="ARBA" id="ARBA00050584"/>
    </source>
</evidence>
<comment type="catalytic activity">
    <reaction evidence="55">
        <text>1-hexadecanoyl-sn-glycero-3-phosphocholine + H2O = sn-glycerol 3-phosphocholine + hexadecanoate + H(+)</text>
        <dbReference type="Rhea" id="RHEA:40435"/>
        <dbReference type="ChEBI" id="CHEBI:7896"/>
        <dbReference type="ChEBI" id="CHEBI:15377"/>
        <dbReference type="ChEBI" id="CHEBI:15378"/>
        <dbReference type="ChEBI" id="CHEBI:16870"/>
        <dbReference type="ChEBI" id="CHEBI:72998"/>
    </reaction>
    <physiologicalReaction direction="left-to-right" evidence="55">
        <dbReference type="Rhea" id="RHEA:40436"/>
    </physiologicalReaction>
</comment>
<comment type="catalytic activity">
    <reaction evidence="69">
        <text>a 1-acyl-sn-glycerol + a 1,2-diacyl-sn-glycero-3-phosphocholine = a 1,3-diacylglycerol + a 1-acyl-sn-glycero-3-phosphocholine</text>
        <dbReference type="Rhea" id="RHEA:78143"/>
        <dbReference type="ChEBI" id="CHEBI:47777"/>
        <dbReference type="ChEBI" id="CHEBI:57643"/>
        <dbReference type="ChEBI" id="CHEBI:58168"/>
        <dbReference type="ChEBI" id="CHEBI:64683"/>
    </reaction>
    <physiologicalReaction direction="left-to-right" evidence="69">
        <dbReference type="Rhea" id="RHEA:78144"/>
    </physiologicalReaction>
</comment>
<evidence type="ECO:0000256" key="92">
    <source>
        <dbReference type="ARBA" id="ARBA00052507"/>
    </source>
</evidence>
<evidence type="ECO:0000256" key="21">
    <source>
        <dbReference type="ARBA" id="ARBA00023422"/>
    </source>
</evidence>
<evidence type="ECO:0000256" key="50">
    <source>
        <dbReference type="ARBA" id="ARBA00044821"/>
    </source>
</evidence>
<comment type="catalytic activity">
    <reaction evidence="21">
        <text>a 1,2-diacyl-sn-glycero-3-phosphocholine + H2O = a 1-acyl-sn-glycero-3-phosphocholine + a fatty acid + H(+)</text>
        <dbReference type="Rhea" id="RHEA:15801"/>
        <dbReference type="ChEBI" id="CHEBI:15377"/>
        <dbReference type="ChEBI" id="CHEBI:15378"/>
        <dbReference type="ChEBI" id="CHEBI:28868"/>
        <dbReference type="ChEBI" id="CHEBI:57643"/>
        <dbReference type="ChEBI" id="CHEBI:58168"/>
        <dbReference type="EC" id="3.1.1.4"/>
    </reaction>
    <physiologicalReaction direction="left-to-right" evidence="21">
        <dbReference type="Rhea" id="RHEA:15802"/>
    </physiologicalReaction>
</comment>
<reference evidence="105 106" key="1">
    <citation type="journal article" date="2019" name="Mol. Ecol. Resour.">
        <title>Improving Illumina assemblies with Hi-C and long reads: an example with the North African dromedary.</title>
        <authorList>
            <person name="Elbers J.P."/>
            <person name="Rogers M.F."/>
            <person name="Perelman P.L."/>
            <person name="Proskuryakova A.A."/>
            <person name="Serdyukova N.A."/>
            <person name="Johnson W.E."/>
            <person name="Horin P."/>
            <person name="Corander J."/>
            <person name="Murphy D."/>
            <person name="Burger P.A."/>
        </authorList>
    </citation>
    <scope>NUCLEOTIDE SEQUENCE [LARGE SCALE GENOMIC DNA]</scope>
    <source>
        <strain evidence="105">Drom800</strain>
        <tissue evidence="105">Blood</tissue>
    </source>
</reference>
<evidence type="ECO:0000256" key="103">
    <source>
        <dbReference type="ARBA" id="ARBA00053008"/>
    </source>
</evidence>
<comment type="catalytic activity">
    <reaction evidence="56">
        <text>1-hexadecanoyl-2-(9Z-octadecenoyl)-sn-glycero-3-phosphocholine + H2O = 1-hexadecanoyl-sn-glycero-3-phosphocholine + (9Z)-octadecenoate + H(+)</text>
        <dbReference type="Rhea" id="RHEA:38779"/>
        <dbReference type="ChEBI" id="CHEBI:15377"/>
        <dbReference type="ChEBI" id="CHEBI:15378"/>
        <dbReference type="ChEBI" id="CHEBI:30823"/>
        <dbReference type="ChEBI" id="CHEBI:72998"/>
        <dbReference type="ChEBI" id="CHEBI:73001"/>
    </reaction>
    <physiologicalReaction direction="left-to-right" evidence="56">
        <dbReference type="Rhea" id="RHEA:38780"/>
    </physiologicalReaction>
</comment>
<evidence type="ECO:0000256" key="4">
    <source>
        <dbReference type="ARBA" id="ARBA00010701"/>
    </source>
</evidence>
<evidence type="ECO:0000256" key="13">
    <source>
        <dbReference type="ARBA" id="ARBA00022832"/>
    </source>
</evidence>
<evidence type="ECO:0000256" key="36">
    <source>
        <dbReference type="ARBA" id="ARBA00036775"/>
    </source>
</evidence>
<evidence type="ECO:0000256" key="72">
    <source>
        <dbReference type="ARBA" id="ARBA00051365"/>
    </source>
</evidence>
<evidence type="ECO:0000256" key="78">
    <source>
        <dbReference type="ARBA" id="ARBA00051937"/>
    </source>
</evidence>
<dbReference type="GO" id="GO:0005764">
    <property type="term" value="C:lysosome"/>
    <property type="evidence" value="ECO:0007669"/>
    <property type="project" value="UniProtKB-SubCell"/>
</dbReference>
<evidence type="ECO:0000256" key="48">
    <source>
        <dbReference type="ARBA" id="ARBA00044714"/>
    </source>
</evidence>
<comment type="catalytic activity">
    <reaction evidence="67">
        <text>1-octadecanoyl-2-(9Z-octadecenoyl)-sn-glycero-3-phospho-L-serine + N-(acetyl)-sphing-4-enine = 1-octadecanoyl-sn-glycero-3-phosphoserine + 1-(9Z-octadecenoyl)-N-(acetyl)-sphing-4-enine</text>
        <dbReference type="Rhea" id="RHEA:57136"/>
        <dbReference type="ChEBI" id="CHEBI:46979"/>
        <dbReference type="ChEBI" id="CHEBI:76054"/>
        <dbReference type="ChEBI" id="CHEBI:78260"/>
        <dbReference type="ChEBI" id="CHEBI:84467"/>
    </reaction>
    <physiologicalReaction direction="left-to-right" evidence="67">
        <dbReference type="Rhea" id="RHEA:57137"/>
    </physiologicalReaction>
</comment>
<comment type="catalytic activity">
    <reaction evidence="54">
        <text>a 1-acyl-sn-glycero-3-phosphocholine + H2O = sn-glycerol 3-phosphocholine + a fatty acid + H(+)</text>
        <dbReference type="Rhea" id="RHEA:15177"/>
        <dbReference type="ChEBI" id="CHEBI:15377"/>
        <dbReference type="ChEBI" id="CHEBI:15378"/>
        <dbReference type="ChEBI" id="CHEBI:16870"/>
        <dbReference type="ChEBI" id="CHEBI:28868"/>
        <dbReference type="ChEBI" id="CHEBI:58168"/>
        <dbReference type="EC" id="3.1.1.5"/>
    </reaction>
    <physiologicalReaction direction="left-to-right" evidence="54">
        <dbReference type="Rhea" id="RHEA:15178"/>
    </physiologicalReaction>
</comment>
<evidence type="ECO:0000256" key="14">
    <source>
        <dbReference type="ARBA" id="ARBA00022833"/>
    </source>
</evidence>
<evidence type="ECO:0000256" key="62">
    <source>
        <dbReference type="ARBA" id="ARBA00050411"/>
    </source>
</evidence>
<dbReference type="EC" id="3.1.1.5" evidence="6"/>
<comment type="catalytic activity">
    <reaction evidence="83">
        <text>a 1,2-diacyl-sn-glycero-3-phospho-L-serine + N-(acetyl)-sphing-4-enine = a 2-acyl-sn-glycero-3-phospho-L-serine + 1-O-acyl-N-(acetyl)-sphing-4-enine</text>
        <dbReference type="Rhea" id="RHEA:78355"/>
        <dbReference type="ChEBI" id="CHEBI:46979"/>
        <dbReference type="ChEBI" id="CHEBI:57262"/>
        <dbReference type="ChEBI" id="CHEBI:65214"/>
        <dbReference type="ChEBI" id="CHEBI:84483"/>
    </reaction>
    <physiologicalReaction direction="left-to-right" evidence="83">
        <dbReference type="Rhea" id="RHEA:78356"/>
    </physiologicalReaction>
</comment>
<evidence type="ECO:0000256" key="43">
    <source>
        <dbReference type="ARBA" id="ARBA00042321"/>
    </source>
</evidence>
<accession>A0A5N4DQ89</accession>
<evidence type="ECO:0000256" key="58">
    <source>
        <dbReference type="ARBA" id="ARBA00050137"/>
    </source>
</evidence>
<evidence type="ECO:0000256" key="27">
    <source>
        <dbReference type="ARBA" id="ARBA00036327"/>
    </source>
</evidence>
<comment type="catalytic activity">
    <reaction evidence="65">
        <text>2-hexadecanoylglycerol + 1,2-di-(9Z-octadecenoyl)-sn-glycero-3-phosphocholine = 1-(9Z)-octadecenoyl-2-hexadecanoylglycerol + (9Z-octadecenoyl)-sn-glycero-3-phosphocholine</text>
        <dbReference type="Rhea" id="RHEA:38735"/>
        <dbReference type="ChEBI" id="CHEBI:74669"/>
        <dbReference type="ChEBI" id="CHEBI:75455"/>
        <dbReference type="ChEBI" id="CHEBI:76065"/>
        <dbReference type="ChEBI" id="CHEBI:76083"/>
    </reaction>
    <physiologicalReaction direction="left-to-right" evidence="65">
        <dbReference type="Rhea" id="RHEA:38736"/>
    </physiologicalReaction>
</comment>
<comment type="catalytic activity">
    <reaction evidence="22">
        <text>1-octadecanoyl-2-(9Z,12Z)-octadecadienoyl-sn-glycero-3-phosphocholine + N-(acetyl)-sphing-4-enine = 1-(9Z,12Z-octadecadienoyl)-N-acetylsphing-4-enine + 1-octadecanoyl-sn-glycero-3-phosphocholine</text>
        <dbReference type="Rhea" id="RHEA:57108"/>
        <dbReference type="ChEBI" id="CHEBI:46979"/>
        <dbReference type="ChEBI" id="CHEBI:73858"/>
        <dbReference type="ChEBI" id="CHEBI:76086"/>
        <dbReference type="ChEBI" id="CHEBI:84822"/>
    </reaction>
    <physiologicalReaction direction="left-to-right" evidence="22">
        <dbReference type="Rhea" id="RHEA:57109"/>
    </physiologicalReaction>
</comment>
<comment type="catalytic activity">
    <reaction evidence="51">
        <text>1-hexadecanoyl-2-(9Z-octadecenoyl)-sn-glycero-3-phospho-(1'-sn-glycerol) + H2O = 1-hexadecanoyl-sn-glycero-3-phospho-(1'-sn-glycerol) + (9Z)-octadecenoate + H(+)</text>
        <dbReference type="Rhea" id="RHEA:40919"/>
        <dbReference type="ChEBI" id="CHEBI:15377"/>
        <dbReference type="ChEBI" id="CHEBI:15378"/>
        <dbReference type="ChEBI" id="CHEBI:30823"/>
        <dbReference type="ChEBI" id="CHEBI:72841"/>
        <dbReference type="ChEBI" id="CHEBI:75158"/>
    </reaction>
    <physiologicalReaction direction="left-to-right" evidence="51">
        <dbReference type="Rhea" id="RHEA:40920"/>
    </physiologicalReaction>
</comment>
<comment type="catalytic activity">
    <reaction evidence="80">
        <text>1-hexadecanoyl-2-(9Z,12Z-octadecadienoyl)-sn-glycero-3-phosphocholine + N-(acetyl)-sphing-4-enine = 2-(9Z,12Z-octadecadienoyl)-sn-glycero-3-phosphocholine + 1-hexadecanoyl-N-(acetyl)-sphing-4-enine</text>
        <dbReference type="Rhea" id="RHEA:38811"/>
        <dbReference type="ChEBI" id="CHEBI:46979"/>
        <dbReference type="ChEBI" id="CHEBI:73002"/>
        <dbReference type="ChEBI" id="CHEBI:76077"/>
        <dbReference type="ChEBI" id="CHEBI:76084"/>
    </reaction>
    <physiologicalReaction direction="left-to-right" evidence="80">
        <dbReference type="Rhea" id="RHEA:38812"/>
    </physiologicalReaction>
</comment>
<evidence type="ECO:0000256" key="94">
    <source>
        <dbReference type="ARBA" id="ARBA00052631"/>
    </source>
</evidence>
<comment type="subcellular location">
    <subcellularLocation>
        <location evidence="2">Lysosome</location>
    </subcellularLocation>
    <subcellularLocation>
        <location evidence="1">Membrane</location>
        <topology evidence="1">Peripheral membrane protein</topology>
    </subcellularLocation>
    <subcellularLocation>
        <location evidence="3">Secreted</location>
    </subcellularLocation>
</comment>
<evidence type="ECO:0000256" key="76">
    <source>
        <dbReference type="ARBA" id="ARBA00051578"/>
    </source>
</evidence>
<evidence type="ECO:0000256" key="24">
    <source>
        <dbReference type="ARBA" id="ARBA00036046"/>
    </source>
</evidence>
<keyword evidence="13" id="KW-0276">Fatty acid metabolism</keyword>
<keyword evidence="12" id="KW-0378">Hydrolase</keyword>
<evidence type="ECO:0000256" key="29">
    <source>
        <dbReference type="ARBA" id="ARBA00036333"/>
    </source>
</evidence>
<comment type="catalytic activity">
    <reaction evidence="53">
        <text>1,2-dihexadecanoyl-sn-glycero-3-phosphocholine + H2O = 1-hexadecanoyl-sn-glycero-3-phosphocholine + hexadecanoate + H(+)</text>
        <dbReference type="Rhea" id="RHEA:41223"/>
        <dbReference type="ChEBI" id="CHEBI:7896"/>
        <dbReference type="ChEBI" id="CHEBI:15377"/>
        <dbReference type="ChEBI" id="CHEBI:15378"/>
        <dbReference type="ChEBI" id="CHEBI:72998"/>
        <dbReference type="ChEBI" id="CHEBI:72999"/>
    </reaction>
    <physiologicalReaction direction="left-to-right" evidence="53">
        <dbReference type="Rhea" id="RHEA:41224"/>
    </physiologicalReaction>
</comment>
<evidence type="ECO:0000256" key="37">
    <source>
        <dbReference type="ARBA" id="ARBA00036796"/>
    </source>
</evidence>
<dbReference type="GO" id="GO:0016020">
    <property type="term" value="C:membrane"/>
    <property type="evidence" value="ECO:0007669"/>
    <property type="project" value="UniProtKB-SubCell"/>
</dbReference>
<comment type="catalytic activity">
    <reaction evidence="94">
        <text>1-octadecanoyl-2-(9Z-octadecenoyl)-sn-glycero-3-phospho-L-serine + N-(acetyl)-sphing-4-enine = 2-(9Z-octadecenoyl)-sn-glycero-3-phospho-L-serine + 1-octadecanoyl-N-(acetyl)-sphing-4-enine</text>
        <dbReference type="Rhea" id="RHEA:57140"/>
        <dbReference type="ChEBI" id="CHEBI:46979"/>
        <dbReference type="ChEBI" id="CHEBI:76074"/>
        <dbReference type="ChEBI" id="CHEBI:77342"/>
        <dbReference type="ChEBI" id="CHEBI:78260"/>
    </reaction>
    <physiologicalReaction direction="left-to-right" evidence="94">
        <dbReference type="Rhea" id="RHEA:57141"/>
    </physiologicalReaction>
</comment>
<evidence type="ECO:0000256" key="104">
    <source>
        <dbReference type="ARBA" id="ARBA00053010"/>
    </source>
</evidence>
<evidence type="ECO:0000256" key="25">
    <source>
        <dbReference type="ARBA" id="ARBA00036148"/>
    </source>
</evidence>
<comment type="catalytic activity">
    <reaction evidence="71">
        <text>N-(9Z-octadecenoyl) ethanolamine + 1,2-di-(9Z-octadecenoyl)-sn-glycero-3-phosphocholine = 2-[(9Z)-octadecenoylamino]ethyl (9Z)-octadecenoate + (9Z-octadecenoyl)-sn-glycero-3-phosphocholine</text>
        <dbReference type="Rhea" id="RHEA:38747"/>
        <dbReference type="ChEBI" id="CHEBI:71466"/>
        <dbReference type="ChEBI" id="CHEBI:74669"/>
        <dbReference type="ChEBI" id="CHEBI:76068"/>
        <dbReference type="ChEBI" id="CHEBI:76083"/>
    </reaction>
    <physiologicalReaction direction="left-to-right" evidence="71">
        <dbReference type="Rhea" id="RHEA:38748"/>
    </physiologicalReaction>
</comment>
<keyword evidence="17" id="KW-1015">Disulfide bond</keyword>
<evidence type="ECO:0000256" key="96">
    <source>
        <dbReference type="ARBA" id="ARBA00052733"/>
    </source>
</evidence>
<evidence type="ECO:0000256" key="42">
    <source>
        <dbReference type="ARBA" id="ARBA00042250"/>
    </source>
</evidence>
<dbReference type="GO" id="GO:0005654">
    <property type="term" value="C:nucleoplasm"/>
    <property type="evidence" value="ECO:0007669"/>
    <property type="project" value="Ensembl"/>
</dbReference>
<evidence type="ECO:0000256" key="1">
    <source>
        <dbReference type="ARBA" id="ARBA00004170"/>
    </source>
</evidence>
<evidence type="ECO:0000256" key="28">
    <source>
        <dbReference type="ARBA" id="ARBA00036331"/>
    </source>
</evidence>
<comment type="catalytic activity">
    <reaction evidence="23">
        <text>1-hexadecanoyl-2-(5Z,8Z,11Z,14Z-eicosatetraenoyl)-sn-glycero-3-phosphoethanolamine + N-(acetyl)-sphing-4-enine = 1-(5Z,8Z,11Z,14Z)-eicosatetraenoyl-N-(acetyl)-sphing-4-enine + 1-hexadecanoyl-sn-glycero-3-phosphoethanolamine</text>
        <dbReference type="Rhea" id="RHEA:38839"/>
        <dbReference type="ChEBI" id="CHEBI:46979"/>
        <dbReference type="ChEBI" id="CHEBI:73004"/>
        <dbReference type="ChEBI" id="CHEBI:73009"/>
        <dbReference type="ChEBI" id="CHEBI:76080"/>
    </reaction>
    <physiologicalReaction direction="left-to-right" evidence="23">
        <dbReference type="Rhea" id="RHEA:38840"/>
    </physiologicalReaction>
</comment>
<comment type="catalytic activity">
    <reaction evidence="74">
        <text>N-(acetyl)-sphing-4-enine + a 1,2-diacyl-sn-glycero-3-phosphoethanolamine = 1-O-acyl-N-(acetyl)-sphing-4-enine + a 1-acyl-sn-glycero-3-phosphoethanolamine</text>
        <dbReference type="Rhea" id="RHEA:44532"/>
        <dbReference type="ChEBI" id="CHEBI:46979"/>
        <dbReference type="ChEBI" id="CHEBI:64381"/>
        <dbReference type="ChEBI" id="CHEBI:64612"/>
        <dbReference type="ChEBI" id="CHEBI:84483"/>
    </reaction>
    <physiologicalReaction direction="left-to-right" evidence="74">
        <dbReference type="Rhea" id="RHEA:44533"/>
    </physiologicalReaction>
</comment>
<evidence type="ECO:0000256" key="102">
    <source>
        <dbReference type="ARBA" id="ARBA00053006"/>
    </source>
</evidence>
<keyword evidence="10" id="KW-0479">Metal-binding</keyword>
<evidence type="ECO:0000256" key="73">
    <source>
        <dbReference type="ARBA" id="ARBA00051460"/>
    </source>
</evidence>
<evidence type="ECO:0000256" key="12">
    <source>
        <dbReference type="ARBA" id="ARBA00022801"/>
    </source>
</evidence>
<evidence type="ECO:0000256" key="11">
    <source>
        <dbReference type="ARBA" id="ARBA00022729"/>
    </source>
</evidence>
<evidence type="ECO:0000256" key="89">
    <source>
        <dbReference type="ARBA" id="ARBA00052306"/>
    </source>
</evidence>
<keyword evidence="20" id="KW-0012">Acyltransferase</keyword>
<evidence type="ECO:0000256" key="15">
    <source>
        <dbReference type="ARBA" id="ARBA00023098"/>
    </source>
</evidence>
<comment type="catalytic activity">
    <reaction evidence="66">
        <text>1-hexadecanoyl-2-(9Z-octadecenoyl)-sn-glycero-3-phospho-(1'-sn-glycerol) + H2O = 2-(9Z-octadecenoyl)-sn-glycero-3-phospho-(1'-sn-glycerol) + hexadecanoate + H(+)</text>
        <dbReference type="Rhea" id="RHEA:74103"/>
        <dbReference type="ChEBI" id="CHEBI:7896"/>
        <dbReference type="ChEBI" id="CHEBI:15377"/>
        <dbReference type="ChEBI" id="CHEBI:15378"/>
        <dbReference type="ChEBI" id="CHEBI:72841"/>
        <dbReference type="ChEBI" id="CHEBI:141490"/>
    </reaction>
    <physiologicalReaction direction="left-to-right" evidence="66">
        <dbReference type="Rhea" id="RHEA:74104"/>
    </physiologicalReaction>
</comment>
<evidence type="ECO:0000256" key="85">
    <source>
        <dbReference type="ARBA" id="ARBA00052146"/>
    </source>
</evidence>
<comment type="catalytic activity">
    <reaction evidence="60">
        <text>1-octadecanoyl-2-(9Z-octadecenoyl)-sn-glycero-3-phospho-(1'-sn-glycerol) + N-(acetyl)-sphing-4-enine = 1-octadecanoyl-sn-glycero-3-phospho-(1'-sn-glycerol) + 1-(9Z-octadecenoyl)-N-(acetyl)-sphing-4-enine</text>
        <dbReference type="Rhea" id="RHEA:57148"/>
        <dbReference type="ChEBI" id="CHEBI:46979"/>
        <dbReference type="ChEBI" id="CHEBI:72827"/>
        <dbReference type="ChEBI" id="CHEBI:72845"/>
        <dbReference type="ChEBI" id="CHEBI:76054"/>
    </reaction>
    <physiologicalReaction direction="left-to-right" evidence="60">
        <dbReference type="Rhea" id="RHEA:57149"/>
    </physiologicalReaction>
</comment>
<evidence type="ECO:0000256" key="86">
    <source>
        <dbReference type="ARBA" id="ARBA00052167"/>
    </source>
</evidence>
<comment type="catalytic activity">
    <reaction evidence="76">
        <text>N-(acetyl)-sphing-4-enine + a 1,2-diacyl-sn-glycero-3-phosphocholine = 1-O-acyl-N-(acetyl)-sphing-4-enine + a 1-acyl-sn-glycero-3-phosphocholine</text>
        <dbReference type="Rhea" id="RHEA:44508"/>
        <dbReference type="ChEBI" id="CHEBI:46979"/>
        <dbReference type="ChEBI" id="CHEBI:57643"/>
        <dbReference type="ChEBI" id="CHEBI:58168"/>
        <dbReference type="ChEBI" id="CHEBI:84483"/>
    </reaction>
    <physiologicalReaction direction="left-to-right" evidence="76">
        <dbReference type="Rhea" id="RHEA:44509"/>
    </physiologicalReaction>
</comment>
<evidence type="ECO:0000256" key="93">
    <source>
        <dbReference type="ARBA" id="ARBA00052535"/>
    </source>
</evidence>
<comment type="catalytic activity">
    <reaction evidence="36">
        <text>a 1,2-diacyl-sn-glycero-3-phosphoethanolamine + H2O = a 1-acyl-sn-glycero-3-phosphoethanolamine + a fatty acid + H(+)</text>
        <dbReference type="Rhea" id="RHEA:44604"/>
        <dbReference type="ChEBI" id="CHEBI:15377"/>
        <dbReference type="ChEBI" id="CHEBI:15378"/>
        <dbReference type="ChEBI" id="CHEBI:28868"/>
        <dbReference type="ChEBI" id="CHEBI:64381"/>
        <dbReference type="ChEBI" id="CHEBI:64612"/>
    </reaction>
    <physiologicalReaction direction="left-to-right" evidence="36">
        <dbReference type="Rhea" id="RHEA:44605"/>
    </physiologicalReaction>
</comment>
<comment type="caution">
    <text evidence="105">The sequence shown here is derived from an EMBL/GenBank/DDBJ whole genome shotgun (WGS) entry which is preliminary data.</text>
</comment>
<comment type="catalytic activity">
    <reaction evidence="103">
        <text>1-hexadecanoyl-2-(9Z,12Z-octadecadienoyl)-sn-glycero-3-phosphoethanolamine + N-(acetyl)-sphing-4-enine = 2-(9Z,12Z)-octadecadienoyl-sn-glycero-3-phosphoethanolamine + 1-hexadecanoyl-N-(acetyl)-sphing-4-enine</text>
        <dbReference type="Rhea" id="RHEA:38831"/>
        <dbReference type="ChEBI" id="CHEBI:46979"/>
        <dbReference type="ChEBI" id="CHEBI:73008"/>
        <dbReference type="ChEBI" id="CHEBI:76077"/>
        <dbReference type="ChEBI" id="CHEBI:76090"/>
    </reaction>
    <physiologicalReaction direction="left-to-right" evidence="103">
        <dbReference type="Rhea" id="RHEA:38832"/>
    </physiologicalReaction>
</comment>
<evidence type="ECO:0000256" key="65">
    <source>
        <dbReference type="ARBA" id="ARBA00050697"/>
    </source>
</evidence>
<dbReference type="AlphaFoldDB" id="A0A5N4DQ89"/>
<evidence type="ECO:0000256" key="44">
    <source>
        <dbReference type="ARBA" id="ARBA00044618"/>
    </source>
</evidence>
<dbReference type="GO" id="GO:0034638">
    <property type="term" value="P:phosphatidylcholine catabolic process"/>
    <property type="evidence" value="ECO:0007669"/>
    <property type="project" value="Ensembl"/>
</dbReference>
<evidence type="ECO:0000256" key="59">
    <source>
        <dbReference type="ARBA" id="ARBA00050202"/>
    </source>
</evidence>
<evidence type="ECO:0000256" key="18">
    <source>
        <dbReference type="ARBA" id="ARBA00023180"/>
    </source>
</evidence>
<evidence type="ECO:0000256" key="10">
    <source>
        <dbReference type="ARBA" id="ARBA00022723"/>
    </source>
</evidence>
<comment type="catalytic activity">
    <reaction evidence="31">
        <text>1-(9Z-octadecenoyl)-2-hexadecanoyl-sn-glycero-3-phosphocholine + N-(acetyl)-sphing-4-enine = 1-(9Z-octadecenoyl)-N-(acetyl)-sphing-4-enine + 2-hexadecanoyl-sn-glycero-3-phosphocholine</text>
        <dbReference type="Rhea" id="RHEA:38767"/>
        <dbReference type="ChEBI" id="CHEBI:46979"/>
        <dbReference type="ChEBI" id="CHEBI:74667"/>
        <dbReference type="ChEBI" id="CHEBI:76054"/>
        <dbReference type="ChEBI" id="CHEBI:76078"/>
    </reaction>
    <physiologicalReaction direction="left-to-right" evidence="31">
        <dbReference type="Rhea" id="RHEA:38768"/>
    </physiologicalReaction>
</comment>
<comment type="catalytic activity">
    <reaction evidence="72">
        <text>a 1,2-diacyl-sn-glycero-3-phospho-(1'-sn-glycerol) + H2O = 2-acyl-sn-glycero-3-phospho-(1'-sn-glycerol) + a fatty acid + H(+)</text>
        <dbReference type="Rhea" id="RHEA:67428"/>
        <dbReference type="ChEBI" id="CHEBI:15377"/>
        <dbReference type="ChEBI" id="CHEBI:15378"/>
        <dbReference type="ChEBI" id="CHEBI:28868"/>
        <dbReference type="ChEBI" id="CHEBI:64716"/>
        <dbReference type="ChEBI" id="CHEBI:76528"/>
    </reaction>
    <physiologicalReaction direction="left-to-right" evidence="72">
        <dbReference type="Rhea" id="RHEA:67429"/>
    </physiologicalReaction>
</comment>
<evidence type="ECO:0000256" key="77">
    <source>
        <dbReference type="ARBA" id="ARBA00051904"/>
    </source>
</evidence>
<protein>
    <recommendedName>
        <fullName evidence="49">Lysosomal phospholipase A and acyltransferase</fullName>
        <ecNumber evidence="5">3.1.1.32</ecNumber>
        <ecNumber evidence="7">3.1.1.4</ecNumber>
        <ecNumber evidence="6">3.1.1.5</ecNumber>
    </recommendedName>
    <alternativeName>
        <fullName evidence="40">1-O-acylceramide synthase</fullName>
    </alternativeName>
    <alternativeName>
        <fullName evidence="41">LCAT-like lysophospholipase</fullName>
    </alternativeName>
    <alternativeName>
        <fullName evidence="43">Lysophospholipase 3</fullName>
    </alternativeName>
    <alternativeName>
        <fullName evidence="42">Lysosomal phospholipase A2</fullName>
    </alternativeName>
    <alternativeName>
        <fullName evidence="50">Phospholipase A2 group XV</fullName>
    </alternativeName>
</protein>
<comment type="catalytic activity">
    <reaction evidence="45">
        <text>1-O-alkylglycerol + a 1,2-diacyl-sn-glycero-3-phosphocholine = 1-O-alkyl-3-acylglycerol + a 1-acyl-sn-glycero-3-phosphocholine</text>
        <dbReference type="Rhea" id="RHEA:78039"/>
        <dbReference type="ChEBI" id="CHEBI:57643"/>
        <dbReference type="ChEBI" id="CHEBI:58168"/>
        <dbReference type="ChEBI" id="CHEBI:76225"/>
        <dbReference type="ChEBI" id="CHEBI:77997"/>
    </reaction>
    <physiologicalReaction direction="left-to-right" evidence="45">
        <dbReference type="Rhea" id="RHEA:78040"/>
    </physiologicalReaction>
</comment>
<comment type="catalytic activity">
    <reaction evidence="61">
        <text>1-hexadecanoyl-2-(9-oxononanoyl)-sn-glycero-3-phosphocholine + H2O = 2-(9-oxononanoyl)-sn-glycero-3-phosphocholine + hexadecanoate + H(+)</text>
        <dbReference type="Rhea" id="RHEA:62488"/>
        <dbReference type="ChEBI" id="CHEBI:7896"/>
        <dbReference type="ChEBI" id="CHEBI:15377"/>
        <dbReference type="ChEBI" id="CHEBI:15378"/>
        <dbReference type="ChEBI" id="CHEBI:61042"/>
        <dbReference type="ChEBI" id="CHEBI:145783"/>
    </reaction>
    <physiologicalReaction direction="left-to-right" evidence="61">
        <dbReference type="Rhea" id="RHEA:62489"/>
    </physiologicalReaction>
</comment>
<comment type="catalytic activity">
    <reaction evidence="86">
        <text>3-(9Z-octadecenoyl)-sn-glycerol + 1,2-di-(9Z-octadecenoyl)-sn-glycero-3-phosphocholine = 1,3-di-(9Z-octadecenoyl)-glycerol + (9Z-octadecenoyl)-sn-glycero-3-phosphocholine</text>
        <dbReference type="Rhea" id="RHEA:38743"/>
        <dbReference type="ChEBI" id="CHEBI:74669"/>
        <dbReference type="ChEBI" id="CHEBI:75735"/>
        <dbReference type="ChEBI" id="CHEBI:75938"/>
        <dbReference type="ChEBI" id="CHEBI:76083"/>
    </reaction>
    <physiologicalReaction direction="left-to-right" evidence="86">
        <dbReference type="Rhea" id="RHEA:38744"/>
    </physiologicalReaction>
</comment>
<evidence type="ECO:0000256" key="75">
    <source>
        <dbReference type="ARBA" id="ARBA00051576"/>
    </source>
</evidence>
<evidence type="ECO:0000256" key="38">
    <source>
        <dbReference type="ARBA" id="ARBA00036902"/>
    </source>
</evidence>
<comment type="catalytic activity">
    <reaction evidence="26">
        <text>1-hexadecanoyl-2-(5Z,8Z,11Z,14Z-eicosatetraenoyl)-sn-glycero-3-phosphocholine + N-(acetyl)-sphing-4-enine = 1-hexadecanoyl-N-(acetyl)-sphing-4-enine + 2-(5Z,8Z,11Z,14Z)-eicosatetraenoyl-sn-glycero-3-phosphocholine</text>
        <dbReference type="Rhea" id="RHEA:38775"/>
        <dbReference type="ChEBI" id="CHEBI:46979"/>
        <dbReference type="ChEBI" id="CHEBI:73003"/>
        <dbReference type="ChEBI" id="CHEBI:76077"/>
        <dbReference type="ChEBI" id="CHEBI:76079"/>
    </reaction>
    <physiologicalReaction direction="left-to-right" evidence="26">
        <dbReference type="Rhea" id="RHEA:38776"/>
    </physiologicalReaction>
</comment>
<dbReference type="EC" id="3.1.1.4" evidence="7"/>
<comment type="catalytic activity">
    <reaction evidence="92">
        <text>a 3-acyl-sn-glycerol + a 1,2-diacyl-sn-glycero-3-phosphocholine = a 1,3-diacylglycerol + a 2-acyl-sn-glycero-3-phosphocholine</text>
        <dbReference type="Rhea" id="RHEA:78135"/>
        <dbReference type="ChEBI" id="CHEBI:47777"/>
        <dbReference type="ChEBI" id="CHEBI:57643"/>
        <dbReference type="ChEBI" id="CHEBI:57875"/>
        <dbReference type="ChEBI" id="CHEBI:64760"/>
    </reaction>
    <physiologicalReaction direction="left-to-right" evidence="92">
        <dbReference type="Rhea" id="RHEA:78136"/>
    </physiologicalReaction>
</comment>
<comment type="catalytic activity">
    <reaction evidence="79">
        <text>3-hexadecanoyl-sn-glycerol + 1,2-di-(9Z-octadecenoyl)-sn-glycero-3-phosphocholine = 1-(9Z)-octadecenoyl-3-hexadecanoyl-sn-glycerol + (9Z-octadecenoyl)-sn-glycero-3-phosphocholine</text>
        <dbReference type="Rhea" id="RHEA:38731"/>
        <dbReference type="ChEBI" id="CHEBI:64757"/>
        <dbReference type="ChEBI" id="CHEBI:74669"/>
        <dbReference type="ChEBI" id="CHEBI:75867"/>
        <dbReference type="ChEBI" id="CHEBI:76083"/>
    </reaction>
    <physiologicalReaction direction="left-to-right" evidence="79">
        <dbReference type="Rhea" id="RHEA:38732"/>
    </physiologicalReaction>
</comment>
<evidence type="ECO:0000256" key="64">
    <source>
        <dbReference type="ARBA" id="ARBA00050587"/>
    </source>
</evidence>
<evidence type="ECO:0000256" key="82">
    <source>
        <dbReference type="ARBA" id="ARBA00052039"/>
    </source>
</evidence>
<evidence type="ECO:0000256" key="57">
    <source>
        <dbReference type="ARBA" id="ARBA00050128"/>
    </source>
</evidence>
<evidence type="ECO:0000256" key="83">
    <source>
        <dbReference type="ARBA" id="ARBA00052058"/>
    </source>
</evidence>
<dbReference type="GO" id="GO:0006651">
    <property type="term" value="P:diacylglycerol biosynthetic process"/>
    <property type="evidence" value="ECO:0007669"/>
    <property type="project" value="Ensembl"/>
</dbReference>
<keyword evidence="14" id="KW-0862">Zinc</keyword>
<evidence type="ECO:0000256" key="45">
    <source>
        <dbReference type="ARBA" id="ARBA00044619"/>
    </source>
</evidence>
<evidence type="ECO:0000256" key="80">
    <source>
        <dbReference type="ARBA" id="ARBA00052014"/>
    </source>
</evidence>
<comment type="catalytic activity">
    <reaction evidence="52">
        <text>1,2-di-(9Z-octadecenoyl)-sn-glycero-3-phosphocholine + H2O = 1-(9Z-octadecenoyl)-sn-glycero-3-phosphocholine + (9Z)-octadecenoate + H(+)</text>
        <dbReference type="Rhea" id="RHEA:40923"/>
        <dbReference type="ChEBI" id="CHEBI:15377"/>
        <dbReference type="ChEBI" id="CHEBI:15378"/>
        <dbReference type="ChEBI" id="CHEBI:28610"/>
        <dbReference type="ChEBI" id="CHEBI:30823"/>
        <dbReference type="ChEBI" id="CHEBI:74669"/>
    </reaction>
    <physiologicalReaction direction="left-to-right" evidence="52">
        <dbReference type="Rhea" id="RHEA:40924"/>
    </physiologicalReaction>
</comment>
<comment type="catalytic activity">
    <reaction evidence="82">
        <text>1-(9Z-octadecenoyl)-sn-glycerol + 1,2-di-(9Z-octadecenoyl)-sn-glycero-3-phosphocholine = 1,3-di-(9Z-octadecenoyl)-glycerol + (9Z-octadecenoyl)-sn-glycero-3-phosphocholine</text>
        <dbReference type="Rhea" id="RHEA:38739"/>
        <dbReference type="ChEBI" id="CHEBI:74669"/>
        <dbReference type="ChEBI" id="CHEBI:75735"/>
        <dbReference type="ChEBI" id="CHEBI:75757"/>
        <dbReference type="ChEBI" id="CHEBI:76083"/>
    </reaction>
    <physiologicalReaction direction="left-to-right" evidence="82">
        <dbReference type="Rhea" id="RHEA:38740"/>
    </physiologicalReaction>
</comment>
<comment type="catalytic activity">
    <reaction evidence="39">
        <text>1,2-di-(9Z-octadecenoyl)-sn-glycero-3-phosphocholine + N-(acetyl)-sphing-4-enine = 1-(9Z-octadecenoyl)-N-(acetyl)-sphing-4-enine + 1-(9Z-octadecenoyl)-sn-glycero-3-phosphocholine</text>
        <dbReference type="Rhea" id="RHEA:38703"/>
        <dbReference type="ChEBI" id="CHEBI:28610"/>
        <dbReference type="ChEBI" id="CHEBI:46979"/>
        <dbReference type="ChEBI" id="CHEBI:74669"/>
        <dbReference type="ChEBI" id="CHEBI:76054"/>
    </reaction>
    <physiologicalReaction direction="left-to-right" evidence="39">
        <dbReference type="Rhea" id="RHEA:38704"/>
    </physiologicalReaction>
</comment>
<comment type="catalytic activity">
    <reaction evidence="95">
        <text>1-hexadecanoyl-2-(5-oxopentanoyl)-sn-glycero-3-phosphocholine + H2O = 2-(5-oxopentanoyl)-sn-glycero-3-phosphocholine + hexadecanoate + H(+)</text>
        <dbReference type="Rhea" id="RHEA:62484"/>
        <dbReference type="ChEBI" id="CHEBI:7896"/>
        <dbReference type="ChEBI" id="CHEBI:15377"/>
        <dbReference type="ChEBI" id="CHEBI:15378"/>
        <dbReference type="ChEBI" id="CHEBI:77890"/>
        <dbReference type="ChEBI" id="CHEBI:145782"/>
    </reaction>
    <physiologicalReaction direction="left-to-right" evidence="95">
        <dbReference type="Rhea" id="RHEA:62485"/>
    </physiologicalReaction>
</comment>
<comment type="catalytic activity">
    <reaction evidence="97">
        <text>1-hexadecanoyl-2-glutaroyl-sn-glycero-3-phosphocholine + H2O = 2-glutaroyl-sn-glycero-3-phosphocholine + hexadecanoate + H(+)</text>
        <dbReference type="Rhea" id="RHEA:62480"/>
        <dbReference type="ChEBI" id="CHEBI:7896"/>
        <dbReference type="ChEBI" id="CHEBI:15377"/>
        <dbReference type="ChEBI" id="CHEBI:15378"/>
        <dbReference type="ChEBI" id="CHEBI:77756"/>
        <dbReference type="ChEBI" id="CHEBI:145781"/>
    </reaction>
    <physiologicalReaction direction="left-to-right" evidence="97">
        <dbReference type="Rhea" id="RHEA:62481"/>
    </physiologicalReaction>
</comment>
<comment type="catalytic activity">
    <reaction evidence="89">
        <text>1-O-hexadecyl-2-acetyl-sn-glycerol + 1,2-di-(9Z-octadecenoyl)-sn-glycero-3-phosphocholine = 1-O-hexadecyl-2-acetyl-3-(9Z)-octadecenoyl-sn-glycerol + (9Z-octadecenoyl)-sn-glycero-3-phosphocholine</text>
        <dbReference type="Rhea" id="RHEA:38707"/>
        <dbReference type="ChEBI" id="CHEBI:74669"/>
        <dbReference type="ChEBI" id="CHEBI:75936"/>
        <dbReference type="ChEBI" id="CHEBI:76055"/>
        <dbReference type="ChEBI" id="CHEBI:76083"/>
    </reaction>
    <physiologicalReaction direction="left-to-right" evidence="89">
        <dbReference type="Rhea" id="RHEA:38708"/>
    </physiologicalReaction>
</comment>
<sequence>MGRGGAVSSDWEGLPSGESLLAGRLQEADPDWPDRCGSLRAAGLSASPLLRPRRGPGELNLHLRPGAAVAAMGLRLCPYRAALLPSGLLFLLMLADPALPAGRPPPVVLVPGDLGNQLEAKLDKPTVVHYLCSKRTDSYFTLWLNLELLLPVIIDCWIDNIRLIYNRTSRATQFPDGVDVRVPGFGKTFSLEFLDPSKSSVGSYFYTMVESLVGWGYTRGEDVRGAPYDWRRAPNENGPYFLALREMIEEMHQLYGGPVVLVAHSMGNMYTLYFLQRQPQAWKDKYIRAFVALGAPWGGVAKTLRVLASGDNNRIPVIGRLKIREQQRSAVSTSWLLPYNSTWSSEKVFVRTPTANYTLQDYHRFFQDISFEDGWLMRQDTEGLVEAMVPPGVRLHCLYGTGVPTPDSFYYESFPDRDPKICFGDGDGTVNLQSALQCQAWHSRQEHEVSFQALPGSEHIAMLANATTLAYLKRVLFEP</sequence>
<comment type="catalytic activity">
    <reaction evidence="85">
        <text>1-O-hexadecylglycerol + 1,2-di-(9Z-octadecenoyl)-sn-glycero-3-phosphocholine = 1-O-hexadecyl-3-(9Z)-octadecenoylglycerol + (9Z-octadecenoyl)-sn-glycero-3-phosphocholine</text>
        <dbReference type="Rhea" id="RHEA:38711"/>
        <dbReference type="ChEBI" id="CHEBI:74669"/>
        <dbReference type="ChEBI" id="CHEBI:76061"/>
        <dbReference type="ChEBI" id="CHEBI:76062"/>
        <dbReference type="ChEBI" id="CHEBI:76083"/>
    </reaction>
    <physiologicalReaction direction="left-to-right" evidence="85">
        <dbReference type="Rhea" id="RHEA:38712"/>
    </physiologicalReaction>
</comment>
<comment type="catalytic activity">
    <reaction evidence="24">
        <text>1-hexadecanoyl-2-(9Z,12Z-octadecadienoyl)-sn-glycero-3-phosphocholine + N-(acetyl)-sphing-4-enine = 1-(9Z,12Z-octadecadienoyl)-N-acetylsphing-4-enine + 1-hexadecanoyl-sn-glycero-3-phosphocholine</text>
        <dbReference type="Rhea" id="RHEA:38807"/>
        <dbReference type="ChEBI" id="CHEBI:46979"/>
        <dbReference type="ChEBI" id="CHEBI:72998"/>
        <dbReference type="ChEBI" id="CHEBI:73002"/>
        <dbReference type="ChEBI" id="CHEBI:76086"/>
    </reaction>
    <physiologicalReaction direction="left-to-right" evidence="24">
        <dbReference type="Rhea" id="RHEA:38808"/>
    </physiologicalReaction>
</comment>
<evidence type="ECO:0000256" key="79">
    <source>
        <dbReference type="ARBA" id="ARBA00051986"/>
    </source>
</evidence>
<evidence type="ECO:0000256" key="39">
    <source>
        <dbReference type="ARBA" id="ARBA00036964"/>
    </source>
</evidence>
<evidence type="ECO:0000256" key="46">
    <source>
        <dbReference type="ARBA" id="ARBA00044671"/>
    </source>
</evidence>
<evidence type="ECO:0000256" key="70">
    <source>
        <dbReference type="ARBA" id="ARBA00051089"/>
    </source>
</evidence>
<comment type="catalytic activity">
    <reaction evidence="57">
        <text>1-hexadecanoyl-2-(4Z,7Z,10Z,13Z,16Z,19Z-docosahexaenoyl)-sn-glycero-3-phosphocholine + N-(acetyl)-sphing-4-enine = 2-(4Z,7Z,10Z,13Z,16Z,19Z-docosahexaenoyl)-sn-glycero-3-phosphocholine + 1-hexadecanoyl-N-(acetyl)-sphing-4-enine</text>
        <dbReference type="Rhea" id="RHEA:38815"/>
        <dbReference type="ChEBI" id="CHEBI:46979"/>
        <dbReference type="ChEBI" id="CHEBI:74963"/>
        <dbReference type="ChEBI" id="CHEBI:76077"/>
        <dbReference type="ChEBI" id="CHEBI:76085"/>
    </reaction>
    <physiologicalReaction direction="left-to-right" evidence="57">
        <dbReference type="Rhea" id="RHEA:38816"/>
    </physiologicalReaction>
</comment>
<evidence type="ECO:0000256" key="51">
    <source>
        <dbReference type="ARBA" id="ARBA00048015"/>
    </source>
</evidence>
<comment type="catalytic activity">
    <reaction evidence="78">
        <text>a 1,2-diacyl-sn-glycero-3-phospho-(1'-sn-glycerol) + H2O = 1-acyl-sn-glycero-3-phospho-(1'-sn-glycerol) + a fatty acid + H(+)</text>
        <dbReference type="Rhea" id="RHEA:44416"/>
        <dbReference type="ChEBI" id="CHEBI:15377"/>
        <dbReference type="ChEBI" id="CHEBI:15378"/>
        <dbReference type="ChEBI" id="CHEBI:28868"/>
        <dbReference type="ChEBI" id="CHEBI:64716"/>
        <dbReference type="ChEBI" id="CHEBI:64840"/>
    </reaction>
    <physiologicalReaction direction="left-to-right" evidence="78">
        <dbReference type="Rhea" id="RHEA:44417"/>
    </physiologicalReaction>
</comment>